<proteinExistence type="predicted"/>
<keyword evidence="3" id="KW-1185">Reference proteome</keyword>
<reference evidence="2 3" key="2">
    <citation type="submission" date="2018-04" db="EMBL/GenBank/DDBJ databases">
        <title>OglaRS2 (Oryza glaberrima Reference Sequence Version 2).</title>
        <authorList>
            <person name="Zhang J."/>
            <person name="Kudrna D."/>
            <person name="Lee S."/>
            <person name="Talag J."/>
            <person name="Rajasekar S."/>
            <person name="Wing R.A."/>
        </authorList>
    </citation>
    <scope>NUCLEOTIDE SEQUENCE [LARGE SCALE GENOMIC DNA]</scope>
    <source>
        <strain evidence="2 3">cv. IRGC 96717</strain>
    </source>
</reference>
<sequence>MEIRPSRRAGEHIERNRASGAHRGDKGKFYNGEDRKMECRRSRGCGSPMNIKSKAKVGIDQGKESPTWRFCPELPNAEVRLKNFLSAARKFLALLPGTSWQVSSSNL</sequence>
<feature type="region of interest" description="Disordered" evidence="1">
    <location>
        <begin position="1"/>
        <end position="63"/>
    </location>
</feature>
<dbReference type="EnsemblPlants" id="ORGLA03G0195800.1">
    <property type="protein sequence ID" value="ORGLA03G0195800.1"/>
    <property type="gene ID" value="ORGLA03G0195800"/>
</dbReference>
<dbReference type="Proteomes" id="UP000007306">
    <property type="component" value="Chromosome 3"/>
</dbReference>
<organism evidence="2 3">
    <name type="scientific">Oryza glaberrima</name>
    <name type="common">African rice</name>
    <dbReference type="NCBI Taxonomy" id="4538"/>
    <lineage>
        <taxon>Eukaryota</taxon>
        <taxon>Viridiplantae</taxon>
        <taxon>Streptophyta</taxon>
        <taxon>Embryophyta</taxon>
        <taxon>Tracheophyta</taxon>
        <taxon>Spermatophyta</taxon>
        <taxon>Magnoliopsida</taxon>
        <taxon>Liliopsida</taxon>
        <taxon>Poales</taxon>
        <taxon>Poaceae</taxon>
        <taxon>BOP clade</taxon>
        <taxon>Oryzoideae</taxon>
        <taxon>Oryzeae</taxon>
        <taxon>Oryzinae</taxon>
        <taxon>Oryza</taxon>
    </lineage>
</organism>
<accession>I1PC62</accession>
<dbReference type="Gramene" id="ORGLA03G0195800.1">
    <property type="protein sequence ID" value="ORGLA03G0195800.1"/>
    <property type="gene ID" value="ORGLA03G0195800"/>
</dbReference>
<evidence type="ECO:0000256" key="1">
    <source>
        <dbReference type="SAM" id="MobiDB-lite"/>
    </source>
</evidence>
<reference evidence="2" key="1">
    <citation type="submission" date="2015-06" db="UniProtKB">
        <authorList>
            <consortium name="EnsemblPlants"/>
        </authorList>
    </citation>
    <scope>IDENTIFICATION</scope>
</reference>
<dbReference type="AlphaFoldDB" id="I1PC62"/>
<feature type="compositionally biased region" description="Basic and acidic residues" evidence="1">
    <location>
        <begin position="1"/>
        <end position="41"/>
    </location>
</feature>
<evidence type="ECO:0000313" key="3">
    <source>
        <dbReference type="Proteomes" id="UP000007306"/>
    </source>
</evidence>
<name>I1PC62_ORYGL</name>
<protein>
    <submittedName>
        <fullName evidence="2">Uncharacterized protein</fullName>
    </submittedName>
</protein>
<dbReference type="HOGENOM" id="CLU_175844_0_0_1"/>
<evidence type="ECO:0000313" key="2">
    <source>
        <dbReference type="EnsemblPlants" id="ORGLA03G0195800.1"/>
    </source>
</evidence>